<comment type="caution">
    <text evidence="2">The sequence shown here is derived from an EMBL/GenBank/DDBJ whole genome shotgun (WGS) entry which is preliminary data.</text>
</comment>
<protein>
    <submittedName>
        <fullName evidence="2">Uncharacterized protein</fullName>
    </submittedName>
</protein>
<evidence type="ECO:0000313" key="2">
    <source>
        <dbReference type="EMBL" id="RZF44421.1"/>
    </source>
</evidence>
<accession>A0A482XGF1</accession>
<sequence length="270" mass="30204">MISTQLCLQVFELKLKNTQLKKKLLRTENELANAQIQYITTRNQTLYPYNAEKDAVKAKHTSNSNSNIHNGLDFLNHFSFDPRRAFDSAEQVSFVNASNIISGPKALRRGLTSEFVLDSLKDDNQQRGGFNRSNITEELNNTLDQLNTNSDAAETNNTKSTLDNFFPYSLNLFPSFANNSAATRENSELISSPSLKQDLISPPSLKEDLSQRAWGDVARFNGENSILDMSIPSNNKASFADTILNSNQQYDNSSMMEKQKNFTVGGGIIE</sequence>
<keyword evidence="3" id="KW-1185">Reference proteome</keyword>
<reference evidence="2 3" key="1">
    <citation type="journal article" date="2017" name="Gigascience">
        <title>Genome sequence of the small brown planthopper, Laodelphax striatellus.</title>
        <authorList>
            <person name="Zhu J."/>
            <person name="Jiang F."/>
            <person name="Wang X."/>
            <person name="Yang P."/>
            <person name="Bao Y."/>
            <person name="Zhao W."/>
            <person name="Wang W."/>
            <person name="Lu H."/>
            <person name="Wang Q."/>
            <person name="Cui N."/>
            <person name="Li J."/>
            <person name="Chen X."/>
            <person name="Luo L."/>
            <person name="Yu J."/>
            <person name="Kang L."/>
            <person name="Cui F."/>
        </authorList>
    </citation>
    <scope>NUCLEOTIDE SEQUENCE [LARGE SCALE GENOMIC DNA]</scope>
    <source>
        <strain evidence="2">Lst14</strain>
    </source>
</reference>
<keyword evidence="1" id="KW-0175">Coiled coil</keyword>
<dbReference type="EMBL" id="QKKF02010627">
    <property type="protein sequence ID" value="RZF44421.1"/>
    <property type="molecule type" value="Genomic_DNA"/>
</dbReference>
<dbReference type="Proteomes" id="UP000291343">
    <property type="component" value="Unassembled WGS sequence"/>
</dbReference>
<evidence type="ECO:0000313" key="3">
    <source>
        <dbReference type="Proteomes" id="UP000291343"/>
    </source>
</evidence>
<feature type="coiled-coil region" evidence="1">
    <location>
        <begin position="8"/>
        <end position="44"/>
    </location>
</feature>
<name>A0A482XGF1_LAOST</name>
<dbReference type="InParanoid" id="A0A482XGF1"/>
<proteinExistence type="predicted"/>
<evidence type="ECO:0000256" key="1">
    <source>
        <dbReference type="SAM" id="Coils"/>
    </source>
</evidence>
<organism evidence="2 3">
    <name type="scientific">Laodelphax striatellus</name>
    <name type="common">Small brown planthopper</name>
    <name type="synonym">Delphax striatella</name>
    <dbReference type="NCBI Taxonomy" id="195883"/>
    <lineage>
        <taxon>Eukaryota</taxon>
        <taxon>Metazoa</taxon>
        <taxon>Ecdysozoa</taxon>
        <taxon>Arthropoda</taxon>
        <taxon>Hexapoda</taxon>
        <taxon>Insecta</taxon>
        <taxon>Pterygota</taxon>
        <taxon>Neoptera</taxon>
        <taxon>Paraneoptera</taxon>
        <taxon>Hemiptera</taxon>
        <taxon>Auchenorrhyncha</taxon>
        <taxon>Fulgoroidea</taxon>
        <taxon>Delphacidae</taxon>
        <taxon>Criomorphinae</taxon>
        <taxon>Laodelphax</taxon>
    </lineage>
</organism>
<dbReference type="SMR" id="A0A482XGF1"/>
<dbReference type="AlphaFoldDB" id="A0A482XGF1"/>
<dbReference type="OrthoDB" id="10460623at2759"/>
<gene>
    <name evidence="2" type="ORF">LSTR_LSTR013179</name>
</gene>